<dbReference type="AlphaFoldDB" id="A0A183FXV9"/>
<keyword evidence="2" id="KW-0501">Molybdenum cofactor biosynthesis</keyword>
<protein>
    <submittedName>
        <fullName evidence="4">MoCF_biosynth domain-containing protein</fullName>
    </submittedName>
</protein>
<dbReference type="InterPro" id="IPR036425">
    <property type="entry name" value="MoaB/Mog-like_dom_sf"/>
</dbReference>
<organism evidence="3 4">
    <name type="scientific">Heligmosomoides polygyrus</name>
    <name type="common">Parasitic roundworm</name>
    <dbReference type="NCBI Taxonomy" id="6339"/>
    <lineage>
        <taxon>Eukaryota</taxon>
        <taxon>Metazoa</taxon>
        <taxon>Ecdysozoa</taxon>
        <taxon>Nematoda</taxon>
        <taxon>Chromadorea</taxon>
        <taxon>Rhabditida</taxon>
        <taxon>Rhabditina</taxon>
        <taxon>Rhabditomorpha</taxon>
        <taxon>Strongyloidea</taxon>
        <taxon>Heligmosomidae</taxon>
        <taxon>Heligmosomoides</taxon>
    </lineage>
</organism>
<dbReference type="Proteomes" id="UP000050761">
    <property type="component" value="Unassembled WGS sequence"/>
</dbReference>
<dbReference type="WBParaSite" id="HPBE_0001341901-mRNA-1">
    <property type="protein sequence ID" value="HPBE_0001341901-mRNA-1"/>
    <property type="gene ID" value="HPBE_0001341901"/>
</dbReference>
<accession>A0A183FXV9</accession>
<evidence type="ECO:0000313" key="4">
    <source>
        <dbReference type="WBParaSite" id="HPBE_0001341901-mRNA-1"/>
    </source>
</evidence>
<evidence type="ECO:0000256" key="2">
    <source>
        <dbReference type="ARBA" id="ARBA00023150"/>
    </source>
</evidence>
<evidence type="ECO:0000313" key="3">
    <source>
        <dbReference type="Proteomes" id="UP000050761"/>
    </source>
</evidence>
<sequence length="90" mass="9692">LNVVDRRCTGLEVALHSRSLSATPMAALSRAVAGIRDSSLIVNFPGSVKAVKEYWEVLEPVLNHAVDLLSERDDGVLHSDMAKEANANGH</sequence>
<proteinExistence type="predicted"/>
<dbReference type="SUPFAM" id="SSF53218">
    <property type="entry name" value="Molybdenum cofactor biosynthesis proteins"/>
    <property type="match status" value="1"/>
</dbReference>
<dbReference type="PANTHER" id="PTHR43764:SF1">
    <property type="entry name" value="MOLYBDOPTERIN MOLYBDOTRANSFERASE"/>
    <property type="match status" value="1"/>
</dbReference>
<keyword evidence="3" id="KW-1185">Reference proteome</keyword>
<dbReference type="PANTHER" id="PTHR43764">
    <property type="entry name" value="MOLYBDENUM COFACTOR BIOSYNTHESIS"/>
    <property type="match status" value="1"/>
</dbReference>
<reference evidence="4" key="1">
    <citation type="submission" date="2019-09" db="UniProtKB">
        <authorList>
            <consortium name="WormBaseParasite"/>
        </authorList>
    </citation>
    <scope>IDENTIFICATION</scope>
</reference>
<comment type="pathway">
    <text evidence="1">Cofactor biosynthesis; molybdopterin biosynthesis.</text>
</comment>
<dbReference type="InterPro" id="IPR051920">
    <property type="entry name" value="MPT_Adenylyltrnsfr/MoaC-Rel"/>
</dbReference>
<evidence type="ECO:0000256" key="1">
    <source>
        <dbReference type="ARBA" id="ARBA00005046"/>
    </source>
</evidence>
<name>A0A183FXV9_HELPZ</name>
<dbReference type="GO" id="GO:0006777">
    <property type="term" value="P:Mo-molybdopterin cofactor biosynthetic process"/>
    <property type="evidence" value="ECO:0007669"/>
    <property type="project" value="UniProtKB-KW"/>
</dbReference>
<dbReference type="Gene3D" id="3.40.980.10">
    <property type="entry name" value="MoaB/Mog-like domain"/>
    <property type="match status" value="1"/>
</dbReference>